<protein>
    <recommendedName>
        <fullName evidence="4">ATPase</fullName>
    </recommendedName>
</protein>
<feature type="compositionally biased region" description="Basic and acidic residues" evidence="1">
    <location>
        <begin position="260"/>
        <end position="270"/>
    </location>
</feature>
<evidence type="ECO:0000256" key="1">
    <source>
        <dbReference type="SAM" id="MobiDB-lite"/>
    </source>
</evidence>
<accession>A0A1S1R6V5</accession>
<dbReference type="RefSeq" id="WP_071060621.1">
    <property type="nucleotide sequence ID" value="NZ_MAXA01000069.1"/>
</dbReference>
<dbReference type="OrthoDB" id="3291843at2"/>
<sequence length="296" mass="29013">MDDLAERLDLIIAVVEGARAMPLTTSCVLNRAEMLEALEDLRARLPERLADADRVLADSEAIIDDAHRRAAAIVADGRREGVRLASGSAVVAQAEADAAAIIAAARQASDDMRSQIDSYVDGKLAGFEEVLDRTLASVARGRERLASRGAVAGGAGAHGGAGGPAGPHQFGGVGPAAAAPVGSWSAAVGAGGTDLHPAVSGGQAGPEAAFSGAGAPHAGAPHADGMRGGGIDPAGVNAAGAGPAGLGGPLNAAAAPGQRMDPDRPEDGERWAGVPAARGGMTGHVRLTSGAGAPIG</sequence>
<reference evidence="3" key="1">
    <citation type="submission" date="2016-07" db="EMBL/GenBank/DDBJ databases">
        <title>Frankia sp. NRRL B-16219 Genome sequencing.</title>
        <authorList>
            <person name="Ghodhbane-Gtari F."/>
            <person name="Swanson E."/>
            <person name="Gueddou A."/>
            <person name="Louati M."/>
            <person name="Nouioui I."/>
            <person name="Hezbri K."/>
            <person name="Abebe-Akele F."/>
            <person name="Simpson S."/>
            <person name="Morris K."/>
            <person name="Thomas K."/>
            <person name="Gtari M."/>
            <person name="Tisa L.S."/>
        </authorList>
    </citation>
    <scope>NUCLEOTIDE SEQUENCE [LARGE SCALE GENOMIC DNA]</scope>
    <source>
        <strain evidence="3">NRRL B-16219</strain>
    </source>
</reference>
<name>A0A1S1R6V5_9ACTN</name>
<feature type="region of interest" description="Disordered" evidence="1">
    <location>
        <begin position="152"/>
        <end position="177"/>
    </location>
</feature>
<keyword evidence="3" id="KW-1185">Reference proteome</keyword>
<organism evidence="2 3">
    <name type="scientific">Parafrankia soli</name>
    <dbReference type="NCBI Taxonomy" id="2599596"/>
    <lineage>
        <taxon>Bacteria</taxon>
        <taxon>Bacillati</taxon>
        <taxon>Actinomycetota</taxon>
        <taxon>Actinomycetes</taxon>
        <taxon>Frankiales</taxon>
        <taxon>Frankiaceae</taxon>
        <taxon>Parafrankia</taxon>
    </lineage>
</organism>
<proteinExistence type="predicted"/>
<dbReference type="AlphaFoldDB" id="A0A1S1R6V5"/>
<gene>
    <name evidence="2" type="ORF">BBK14_12515</name>
</gene>
<feature type="compositionally biased region" description="Gly residues" evidence="1">
    <location>
        <begin position="152"/>
        <end position="174"/>
    </location>
</feature>
<evidence type="ECO:0000313" key="3">
    <source>
        <dbReference type="Proteomes" id="UP000179769"/>
    </source>
</evidence>
<feature type="region of interest" description="Disordered" evidence="1">
    <location>
        <begin position="247"/>
        <end position="296"/>
    </location>
</feature>
<dbReference type="EMBL" id="MAXA01000069">
    <property type="protein sequence ID" value="OHV40464.1"/>
    <property type="molecule type" value="Genomic_DNA"/>
</dbReference>
<feature type="region of interest" description="Disordered" evidence="1">
    <location>
        <begin position="197"/>
        <end position="231"/>
    </location>
</feature>
<evidence type="ECO:0000313" key="2">
    <source>
        <dbReference type="EMBL" id="OHV40464.1"/>
    </source>
</evidence>
<evidence type="ECO:0008006" key="4">
    <source>
        <dbReference type="Google" id="ProtNLM"/>
    </source>
</evidence>
<comment type="caution">
    <text evidence="2">The sequence shown here is derived from an EMBL/GenBank/DDBJ whole genome shotgun (WGS) entry which is preliminary data.</text>
</comment>
<feature type="compositionally biased region" description="Low complexity" evidence="1">
    <location>
        <begin position="208"/>
        <end position="223"/>
    </location>
</feature>
<dbReference type="Proteomes" id="UP000179769">
    <property type="component" value="Unassembled WGS sequence"/>
</dbReference>